<comment type="caution">
    <text evidence="1">The sequence shown here is derived from an EMBL/GenBank/DDBJ whole genome shotgun (WGS) entry which is preliminary data.</text>
</comment>
<dbReference type="EMBL" id="WJMZ01000002">
    <property type="protein sequence ID" value="MRG83221.1"/>
    <property type="molecule type" value="Genomic_DNA"/>
</dbReference>
<proteinExistence type="predicted"/>
<protein>
    <submittedName>
        <fullName evidence="1">Uncharacterized protein</fullName>
    </submittedName>
</protein>
<dbReference type="Proteomes" id="UP000441557">
    <property type="component" value="Unassembled WGS sequence"/>
</dbReference>
<organism evidence="1 2">
    <name type="scientific">Limosilactobacillus reuteri</name>
    <name type="common">Lactobacillus reuteri</name>
    <dbReference type="NCBI Taxonomy" id="1598"/>
    <lineage>
        <taxon>Bacteria</taxon>
        <taxon>Bacillati</taxon>
        <taxon>Bacillota</taxon>
        <taxon>Bacilli</taxon>
        <taxon>Lactobacillales</taxon>
        <taxon>Lactobacillaceae</taxon>
        <taxon>Limosilactobacillus</taxon>
    </lineage>
</organism>
<gene>
    <name evidence="1" type="ORF">GIX80_02255</name>
</gene>
<dbReference type="RefSeq" id="WP_153706020.1">
    <property type="nucleotide sequence ID" value="NZ_JAFFPO010000015.1"/>
</dbReference>
<name>A0AB36ACR0_LIMRT</name>
<dbReference type="AlphaFoldDB" id="A0AB36ACR0"/>
<accession>A0AB36ACR0</accession>
<reference evidence="1 2" key="1">
    <citation type="submission" date="2019-11" db="EMBL/GenBank/DDBJ databases">
        <title>Draft genome sequence of 12 host-associated Lactobacillus reuteri rodent strains.</title>
        <authorList>
            <person name="Zhang S."/>
            <person name="Ozcam M."/>
            <person name="Van Pijkeren J.P."/>
        </authorList>
    </citation>
    <scope>NUCLEOTIDE SEQUENCE [LARGE SCALE GENOMIC DNA]</scope>
    <source>
        <strain evidence="1 2">L1604-1</strain>
    </source>
</reference>
<evidence type="ECO:0000313" key="2">
    <source>
        <dbReference type="Proteomes" id="UP000441557"/>
    </source>
</evidence>
<sequence length="196" mass="23050">MINPEEFKQWYRNADLELIAGSHNQEINLDTDLWQGFEVYLHWYKDKNYWDIKRNRFNSKCEVYKIQKRFFSKKYGLLLTNAEILSELDSTDPALIDLRLQKPFIDLMGIQLTGLVEYMNSVTLIRARCLHSLGNCIDRMNVTRRSGVVDKTLGRLQTQINNLNNLLEEIDGKELKVSVEDSVGYFTDRYIKIMSN</sequence>
<evidence type="ECO:0000313" key="1">
    <source>
        <dbReference type="EMBL" id="MRG83221.1"/>
    </source>
</evidence>